<dbReference type="SUPFAM" id="SSF53335">
    <property type="entry name" value="S-adenosyl-L-methionine-dependent methyltransferases"/>
    <property type="match status" value="1"/>
</dbReference>
<keyword evidence="1 3" id="KW-0808">Transferase</keyword>
<evidence type="ECO:0000313" key="3">
    <source>
        <dbReference type="EMBL" id="PTB17157.1"/>
    </source>
</evidence>
<evidence type="ECO:0000259" key="2">
    <source>
        <dbReference type="Pfam" id="PF08241"/>
    </source>
</evidence>
<gene>
    <name evidence="3" type="ORF">C9I57_29675</name>
</gene>
<dbReference type="InterPro" id="IPR050447">
    <property type="entry name" value="Erg6_SMT_methyltransf"/>
</dbReference>
<dbReference type="InterPro" id="IPR029063">
    <property type="entry name" value="SAM-dependent_MTases_sf"/>
</dbReference>
<evidence type="ECO:0000256" key="1">
    <source>
        <dbReference type="ARBA" id="ARBA00022679"/>
    </source>
</evidence>
<keyword evidence="3" id="KW-0489">Methyltransferase</keyword>
<reference evidence="3 4" key="1">
    <citation type="submission" date="2018-03" db="EMBL/GenBank/DDBJ databases">
        <title>Whole genome analyses suggest that Burkholderia sensu lato contains two further novel genera in the rhizoxinica-symbiotica group Mycetohabitans gen. nov., and Trinickia gen. nov.: implications for the evolution of diazotrophy and nodulation in the Burkholderiaceae.</title>
        <authorList>
            <person name="Estrada De Los Santos P."/>
            <person name="Palmer M."/>
            <person name="Chavez-Ramirez B."/>
            <person name="Steenkamp E.T."/>
            <person name="Hirsch A.M."/>
            <person name="Manyaka P."/>
            <person name="Maluk M."/>
            <person name="Lafos M."/>
            <person name="Crook M."/>
            <person name="Gross E."/>
            <person name="Simon M.F."/>
            <person name="Bueno Dos Reis Junior F."/>
            <person name="Poole P.S."/>
            <person name="Venter S.N."/>
            <person name="James E.K."/>
        </authorList>
    </citation>
    <scope>NUCLEOTIDE SEQUENCE [LARGE SCALE GENOMIC DNA]</scope>
    <source>
        <strain evidence="3 4">JPY-366</strain>
    </source>
</reference>
<dbReference type="Gene3D" id="3.40.50.150">
    <property type="entry name" value="Vaccinia Virus protein VP39"/>
    <property type="match status" value="1"/>
</dbReference>
<dbReference type="Proteomes" id="UP000240638">
    <property type="component" value="Unassembled WGS sequence"/>
</dbReference>
<dbReference type="PANTHER" id="PTHR44068">
    <property type="entry name" value="ZGC:194242"/>
    <property type="match status" value="1"/>
</dbReference>
<dbReference type="AlphaFoldDB" id="A0A2T3XL30"/>
<organism evidence="3 4">
    <name type="scientific">Trinickia symbiotica</name>
    <dbReference type="NCBI Taxonomy" id="863227"/>
    <lineage>
        <taxon>Bacteria</taxon>
        <taxon>Pseudomonadati</taxon>
        <taxon>Pseudomonadota</taxon>
        <taxon>Betaproteobacteria</taxon>
        <taxon>Burkholderiales</taxon>
        <taxon>Burkholderiaceae</taxon>
        <taxon>Trinickia</taxon>
    </lineage>
</organism>
<dbReference type="InterPro" id="IPR013216">
    <property type="entry name" value="Methyltransf_11"/>
</dbReference>
<name>A0A2T3XL30_9BURK</name>
<dbReference type="GO" id="GO:0032259">
    <property type="term" value="P:methylation"/>
    <property type="evidence" value="ECO:0007669"/>
    <property type="project" value="UniProtKB-KW"/>
</dbReference>
<dbReference type="CDD" id="cd02440">
    <property type="entry name" value="AdoMet_MTases"/>
    <property type="match status" value="1"/>
</dbReference>
<dbReference type="EMBL" id="PYUC01000023">
    <property type="protein sequence ID" value="PTB17157.1"/>
    <property type="molecule type" value="Genomic_DNA"/>
</dbReference>
<comment type="caution">
    <text evidence="3">The sequence shown here is derived from an EMBL/GenBank/DDBJ whole genome shotgun (WGS) entry which is preliminary data.</text>
</comment>
<feature type="domain" description="Methyltransferase type 11" evidence="2">
    <location>
        <begin position="53"/>
        <end position="150"/>
    </location>
</feature>
<dbReference type="PANTHER" id="PTHR44068:SF11">
    <property type="entry name" value="GERANYL DIPHOSPHATE 2-C-METHYLTRANSFERASE"/>
    <property type="match status" value="1"/>
</dbReference>
<dbReference type="Pfam" id="PF08241">
    <property type="entry name" value="Methyltransf_11"/>
    <property type="match status" value="1"/>
</dbReference>
<dbReference type="GO" id="GO:0008757">
    <property type="term" value="F:S-adenosylmethionine-dependent methyltransferase activity"/>
    <property type="evidence" value="ECO:0007669"/>
    <property type="project" value="InterPro"/>
</dbReference>
<evidence type="ECO:0000313" key="4">
    <source>
        <dbReference type="Proteomes" id="UP000240638"/>
    </source>
</evidence>
<protein>
    <submittedName>
        <fullName evidence="3">SAM-dependent methyltransferase</fullName>
    </submittedName>
</protein>
<sequence>MAKVQAALAAFGPEETVLTVPQLAMLDQFHTRGMLATGELAEAVGLEAGMAVLDLGCGIGGPARYLAANYGVHVTGVDLSSSFVDTARYLSQRCALGDSTTFFAGDATEPPVADGSIDRVFLQHVAMNIADRAALYRAIRRVLKPAGRFATYDIVARGGAPYFPVPWATTPENSHLRTEAETRDALTAAGFTIDLWRDDTEVATQWFAKRVAGGPPAGPSLAVVLGADFAAMMANLARSLSEGRIGVLTAIASCR</sequence>
<accession>A0A2T3XL30</accession>
<proteinExistence type="predicted"/>